<dbReference type="Proteomes" id="UP001162164">
    <property type="component" value="Unassembled WGS sequence"/>
</dbReference>
<keyword evidence="2" id="KW-1185">Reference proteome</keyword>
<organism evidence="1 2">
    <name type="scientific">Molorchus minor</name>
    <dbReference type="NCBI Taxonomy" id="1323400"/>
    <lineage>
        <taxon>Eukaryota</taxon>
        <taxon>Metazoa</taxon>
        <taxon>Ecdysozoa</taxon>
        <taxon>Arthropoda</taxon>
        <taxon>Hexapoda</taxon>
        <taxon>Insecta</taxon>
        <taxon>Pterygota</taxon>
        <taxon>Neoptera</taxon>
        <taxon>Endopterygota</taxon>
        <taxon>Coleoptera</taxon>
        <taxon>Polyphaga</taxon>
        <taxon>Cucujiformia</taxon>
        <taxon>Chrysomeloidea</taxon>
        <taxon>Cerambycidae</taxon>
        <taxon>Lamiinae</taxon>
        <taxon>Monochamini</taxon>
        <taxon>Molorchus</taxon>
    </lineage>
</organism>
<evidence type="ECO:0000313" key="2">
    <source>
        <dbReference type="Proteomes" id="UP001162164"/>
    </source>
</evidence>
<gene>
    <name evidence="1" type="ORF">NQ317_012072</name>
</gene>
<dbReference type="EMBL" id="JAPWTJ010000007">
    <property type="protein sequence ID" value="KAJ8985831.1"/>
    <property type="molecule type" value="Genomic_DNA"/>
</dbReference>
<reference evidence="1" key="1">
    <citation type="journal article" date="2023" name="Insect Mol. Biol.">
        <title>Genome sequencing provides insights into the evolution of gene families encoding plant cell wall-degrading enzymes in longhorned beetles.</title>
        <authorList>
            <person name="Shin N.R."/>
            <person name="Okamura Y."/>
            <person name="Kirsch R."/>
            <person name="Pauchet Y."/>
        </authorList>
    </citation>
    <scope>NUCLEOTIDE SEQUENCE</scope>
    <source>
        <strain evidence="1">MMC_N1</strain>
    </source>
</reference>
<evidence type="ECO:0000313" key="1">
    <source>
        <dbReference type="EMBL" id="KAJ8985831.1"/>
    </source>
</evidence>
<comment type="caution">
    <text evidence="1">The sequence shown here is derived from an EMBL/GenBank/DDBJ whole genome shotgun (WGS) entry which is preliminary data.</text>
</comment>
<protein>
    <submittedName>
        <fullName evidence="1">Uncharacterized protein</fullName>
    </submittedName>
</protein>
<name>A0ABQ9K5D8_9CUCU</name>
<accession>A0ABQ9K5D8</accession>
<proteinExistence type="predicted"/>
<sequence>MIYTQELHKQVQKIFKRKKLIVGFKRNRFAKIVQKLEAISTKRTLNQFSPLKTWTFQLPLTRGIMSILFGLPNIENRVLSTTGRAYKMWSPLIIFQAQGRHSVFHSICAVMFQGLACIFYKGFREH</sequence>